<keyword evidence="2" id="KW-0597">Phosphoprotein</keyword>
<dbReference type="OrthoDB" id="4920779at2759"/>
<dbReference type="PROSITE" id="PS00455">
    <property type="entry name" value="AMP_BINDING"/>
    <property type="match status" value="1"/>
</dbReference>
<dbReference type="STRING" id="1754192.A0A1Y1XBZ7"/>
<evidence type="ECO:0000313" key="4">
    <source>
        <dbReference type="EMBL" id="ORX83242.1"/>
    </source>
</evidence>
<dbReference type="NCBIfam" id="TIGR01733">
    <property type="entry name" value="AA-adenyl-dom"/>
    <property type="match status" value="1"/>
</dbReference>
<dbReference type="SUPFAM" id="SSF56801">
    <property type="entry name" value="Acetyl-CoA synthetase-like"/>
    <property type="match status" value="1"/>
</dbReference>
<protein>
    <submittedName>
        <fullName evidence="4">Acetyl-CoA synthetase-like protein</fullName>
    </submittedName>
</protein>
<dbReference type="Proteomes" id="UP000193944">
    <property type="component" value="Unassembled WGS sequence"/>
</dbReference>
<dbReference type="InterPro" id="IPR020845">
    <property type="entry name" value="AMP-binding_CS"/>
</dbReference>
<dbReference type="InterPro" id="IPR000873">
    <property type="entry name" value="AMP-dep_synth/lig_dom"/>
</dbReference>
<dbReference type="Gene3D" id="3.30.300.30">
    <property type="match status" value="1"/>
</dbReference>
<gene>
    <name evidence="4" type="ORF">BCR32DRAFT_231391</name>
</gene>
<dbReference type="FunFam" id="3.40.50.980:FF:000001">
    <property type="entry name" value="Non-ribosomal peptide synthetase"/>
    <property type="match status" value="1"/>
</dbReference>
<dbReference type="CDD" id="cd05930">
    <property type="entry name" value="A_NRPS"/>
    <property type="match status" value="1"/>
</dbReference>
<feature type="domain" description="AMP-dependent synthetase/ligase" evidence="3">
    <location>
        <begin position="35"/>
        <end position="393"/>
    </location>
</feature>
<organism evidence="4 5">
    <name type="scientific">Anaeromyces robustus</name>
    <dbReference type="NCBI Taxonomy" id="1754192"/>
    <lineage>
        <taxon>Eukaryota</taxon>
        <taxon>Fungi</taxon>
        <taxon>Fungi incertae sedis</taxon>
        <taxon>Chytridiomycota</taxon>
        <taxon>Chytridiomycota incertae sedis</taxon>
        <taxon>Neocallimastigomycetes</taxon>
        <taxon>Neocallimastigales</taxon>
        <taxon>Neocallimastigaceae</taxon>
        <taxon>Anaeromyces</taxon>
    </lineage>
</organism>
<name>A0A1Y1XBZ7_9FUNG</name>
<reference evidence="4 5" key="2">
    <citation type="submission" date="2016-08" db="EMBL/GenBank/DDBJ databases">
        <title>Pervasive Adenine N6-methylation of Active Genes in Fungi.</title>
        <authorList>
            <consortium name="DOE Joint Genome Institute"/>
            <person name="Mondo S.J."/>
            <person name="Dannebaum R.O."/>
            <person name="Kuo R.C."/>
            <person name="Labutti K."/>
            <person name="Haridas S."/>
            <person name="Kuo A."/>
            <person name="Salamov A."/>
            <person name="Ahrendt S.R."/>
            <person name="Lipzen A."/>
            <person name="Sullivan W."/>
            <person name="Andreopoulos W.B."/>
            <person name="Clum A."/>
            <person name="Lindquist E."/>
            <person name="Daum C."/>
            <person name="Ramamoorthy G.K."/>
            <person name="Gryganskyi A."/>
            <person name="Culley D."/>
            <person name="Magnuson J.K."/>
            <person name="James T.Y."/>
            <person name="O'Malley M.A."/>
            <person name="Stajich J.E."/>
            <person name="Spatafora J.W."/>
            <person name="Visel A."/>
            <person name="Grigoriev I.V."/>
        </authorList>
    </citation>
    <scope>NUCLEOTIDE SEQUENCE [LARGE SCALE GENOMIC DNA]</scope>
    <source>
        <strain evidence="4 5">S4</strain>
    </source>
</reference>
<evidence type="ECO:0000259" key="3">
    <source>
        <dbReference type="Pfam" id="PF00501"/>
    </source>
</evidence>
<evidence type="ECO:0000256" key="2">
    <source>
        <dbReference type="ARBA" id="ARBA00022553"/>
    </source>
</evidence>
<dbReference type="Pfam" id="PF00501">
    <property type="entry name" value="AMP-binding"/>
    <property type="match status" value="1"/>
</dbReference>
<evidence type="ECO:0000313" key="5">
    <source>
        <dbReference type="Proteomes" id="UP000193944"/>
    </source>
</evidence>
<dbReference type="PANTHER" id="PTHR44845">
    <property type="entry name" value="CARRIER DOMAIN-CONTAINING PROTEIN"/>
    <property type="match status" value="1"/>
</dbReference>
<keyword evidence="1" id="KW-0596">Phosphopantetheine</keyword>
<dbReference type="InterPro" id="IPR010071">
    <property type="entry name" value="AA_adenyl_dom"/>
</dbReference>
<comment type="caution">
    <text evidence="4">The sequence shown here is derived from an EMBL/GenBank/DDBJ whole genome shotgun (WGS) entry which is preliminary data.</text>
</comment>
<keyword evidence="5" id="KW-1185">Reference proteome</keyword>
<sequence>MLTADTTIKYEKEFISNFNASENDKLYHEEISKIAQLYPDKCAIVFNETKFTYKELDEMTNSLAYYLRKQNVNRNDIIPIISNRSPYYIIGTLGVSKAGGAYLPIDPKLPIDRIQLLLNECQPKLVLFNNIEDIIDKLNINKTEFIYCNLKNHNYSQNIGKIDNINESNDLSYVLFTSGSTGEPKGTLINHYNLYNFVRSYKKNSNEYCMYDVLNENNVKTVLSISNFSFCTSNVDNIVSLIHGLKVVLADDIVSNDITLLSKYITDNNVDFFIITPTRLNLFLENDLFRNSLDKVKAICLAGEKLSFELCRKIRKYSNCNIYNTYGLTECTAVCSCKKIIVNNDNNKDDIITIGKPLSSCKIYILDQNMKSVPIGVEGEIYIGGYTVGDGYLHHEEWTKAKYIKNPFNTKNDLNEKHNQIIIKTGDLGKWTNNGEIEYLGRMDSQVKIHGQRIELGEIESKIHEIDGIDQCIVIDKVKKETNEKYLMCYYTLTKENKNKVESNEIREYLKKKLPL</sequence>
<feature type="non-terminal residue" evidence="4">
    <location>
        <position position="516"/>
    </location>
</feature>
<dbReference type="InterPro" id="IPR045851">
    <property type="entry name" value="AMP-bd_C_sf"/>
</dbReference>
<dbReference type="Gene3D" id="2.30.38.10">
    <property type="entry name" value="Luciferase, Domain 3"/>
    <property type="match status" value="1"/>
</dbReference>
<reference evidence="4 5" key="1">
    <citation type="submission" date="2016-08" db="EMBL/GenBank/DDBJ databases">
        <title>A Parts List for Fungal Cellulosomes Revealed by Comparative Genomics.</title>
        <authorList>
            <consortium name="DOE Joint Genome Institute"/>
            <person name="Haitjema C.H."/>
            <person name="Gilmore S.P."/>
            <person name="Henske J.K."/>
            <person name="Solomon K.V."/>
            <person name="De Groot R."/>
            <person name="Kuo A."/>
            <person name="Mondo S.J."/>
            <person name="Salamov A.A."/>
            <person name="Labutti K."/>
            <person name="Zhao Z."/>
            <person name="Chiniquy J."/>
            <person name="Barry K."/>
            <person name="Brewer H.M."/>
            <person name="Purvine S.O."/>
            <person name="Wright A.T."/>
            <person name="Boxma B."/>
            <person name="Van Alen T."/>
            <person name="Hackstein J.H."/>
            <person name="Baker S.E."/>
            <person name="Grigoriev I.V."/>
            <person name="O'Malley M.A."/>
        </authorList>
    </citation>
    <scope>NUCLEOTIDE SEQUENCE [LARGE SCALE GENOMIC DNA]</scope>
    <source>
        <strain evidence="4 5">S4</strain>
    </source>
</reference>
<evidence type="ECO:0000256" key="1">
    <source>
        <dbReference type="ARBA" id="ARBA00022450"/>
    </source>
</evidence>
<dbReference type="EMBL" id="MCFG01000077">
    <property type="protein sequence ID" value="ORX83242.1"/>
    <property type="molecule type" value="Genomic_DNA"/>
</dbReference>
<dbReference type="Gene3D" id="3.40.50.980">
    <property type="match status" value="2"/>
</dbReference>
<accession>A0A1Y1XBZ7</accession>
<dbReference type="AlphaFoldDB" id="A0A1Y1XBZ7"/>
<proteinExistence type="predicted"/>
<dbReference type="PANTHER" id="PTHR44845:SF6">
    <property type="entry name" value="BETA-ALANINE-ACTIVATING ENZYME"/>
    <property type="match status" value="1"/>
</dbReference>